<evidence type="ECO:0000256" key="2">
    <source>
        <dbReference type="SAM" id="SignalP"/>
    </source>
</evidence>
<accession>A0A3N4HZY9</accession>
<keyword evidence="2" id="KW-0732">Signal</keyword>
<feature type="signal peptide" evidence="2">
    <location>
        <begin position="1"/>
        <end position="27"/>
    </location>
</feature>
<dbReference type="STRING" id="1160509.A0A3N4HZY9"/>
<proteinExistence type="predicted"/>
<gene>
    <name evidence="4" type="ORF">BJ508DRAFT_417044</name>
</gene>
<feature type="region of interest" description="Disordered" evidence="1">
    <location>
        <begin position="459"/>
        <end position="482"/>
    </location>
</feature>
<evidence type="ECO:0000313" key="4">
    <source>
        <dbReference type="EMBL" id="RPA77430.1"/>
    </source>
</evidence>
<feature type="compositionally biased region" description="Gly residues" evidence="1">
    <location>
        <begin position="464"/>
        <end position="480"/>
    </location>
</feature>
<evidence type="ECO:0000256" key="1">
    <source>
        <dbReference type="SAM" id="MobiDB-lite"/>
    </source>
</evidence>
<dbReference type="SUPFAM" id="SSF50952">
    <property type="entry name" value="Soluble quinoprotein glucose dehydrogenase"/>
    <property type="match status" value="1"/>
</dbReference>
<sequence>MAIFRTIRYRLPFVISLFALLPSSTYAACGLPYNQTPPDIEDGWIAYPISSNLKYPRHLVLDTEGTILIADRGTGIVALKTKTDKDGCVSEDSRNTLIGDRNLNHGIALSKDGKKLFASSAQEAYVWDYDAATGKVSNKKTVVQGMNGDGHTTRTLFIPDVAPDKLLVSMGSEGNMDMKCLERDGGCAVRIFDIGSIPDSPYEFSKDGEILGWGLRNSVGIGESADGGIWTVENSADNMKRGEFDIHVDNPGEEVNYHGRINDDNNELKGKNYGYPQCFTAWDLEDIPKEQDVLRAATNDPNPGPTDGNFWTLEIGQQFSLQPNRTFNDTTCNKEYIAPRIALESHTAPLDIKFYKPDDCAKSNFGCDFNNTAFITQHGSWNRPDPAGYAVGYIHFTDNGAEPRASVKQSEDAFQAILEPEDEDACPDDCFRPVGIAFDKDGRMFVTSDSTGELVVIERDNGKGKGQSGGGSNSNNGGGDESAAGTVEIGKWFWVPAVVAGVWGGLQGLAGF</sequence>
<dbReference type="Gene3D" id="2.120.10.30">
    <property type="entry name" value="TolB, C-terminal domain"/>
    <property type="match status" value="1"/>
</dbReference>
<dbReference type="InterPro" id="IPR011041">
    <property type="entry name" value="Quinoprot_gluc/sorb_DH_b-prop"/>
</dbReference>
<keyword evidence="5" id="KW-1185">Reference proteome</keyword>
<name>A0A3N4HZY9_ASCIM</name>
<protein>
    <submittedName>
        <fullName evidence="4">Soluble quino protein glucose dehydrogenase</fullName>
    </submittedName>
</protein>
<dbReference type="InterPro" id="IPR011042">
    <property type="entry name" value="6-blade_b-propeller_TolB-like"/>
</dbReference>
<dbReference type="Pfam" id="PF22807">
    <property type="entry name" value="TrAA12"/>
    <property type="match status" value="1"/>
</dbReference>
<evidence type="ECO:0000313" key="5">
    <source>
        <dbReference type="Proteomes" id="UP000275078"/>
    </source>
</evidence>
<dbReference type="OrthoDB" id="507128at2759"/>
<feature type="domain" description="Pyrroloquinoline quinone-dependent pyranose dehydrogenase beta-propeller" evidence="3">
    <location>
        <begin position="39"/>
        <end position="459"/>
    </location>
</feature>
<evidence type="ECO:0000259" key="3">
    <source>
        <dbReference type="Pfam" id="PF22807"/>
    </source>
</evidence>
<dbReference type="AlphaFoldDB" id="A0A3N4HZY9"/>
<dbReference type="Proteomes" id="UP000275078">
    <property type="component" value="Unassembled WGS sequence"/>
</dbReference>
<organism evidence="4 5">
    <name type="scientific">Ascobolus immersus RN42</name>
    <dbReference type="NCBI Taxonomy" id="1160509"/>
    <lineage>
        <taxon>Eukaryota</taxon>
        <taxon>Fungi</taxon>
        <taxon>Dikarya</taxon>
        <taxon>Ascomycota</taxon>
        <taxon>Pezizomycotina</taxon>
        <taxon>Pezizomycetes</taxon>
        <taxon>Pezizales</taxon>
        <taxon>Ascobolaceae</taxon>
        <taxon>Ascobolus</taxon>
    </lineage>
</organism>
<dbReference type="EMBL" id="ML119726">
    <property type="protein sequence ID" value="RPA77430.1"/>
    <property type="molecule type" value="Genomic_DNA"/>
</dbReference>
<reference evidence="4 5" key="1">
    <citation type="journal article" date="2018" name="Nat. Ecol. Evol.">
        <title>Pezizomycetes genomes reveal the molecular basis of ectomycorrhizal truffle lifestyle.</title>
        <authorList>
            <person name="Murat C."/>
            <person name="Payen T."/>
            <person name="Noel B."/>
            <person name="Kuo A."/>
            <person name="Morin E."/>
            <person name="Chen J."/>
            <person name="Kohler A."/>
            <person name="Krizsan K."/>
            <person name="Balestrini R."/>
            <person name="Da Silva C."/>
            <person name="Montanini B."/>
            <person name="Hainaut M."/>
            <person name="Levati E."/>
            <person name="Barry K.W."/>
            <person name="Belfiori B."/>
            <person name="Cichocki N."/>
            <person name="Clum A."/>
            <person name="Dockter R.B."/>
            <person name="Fauchery L."/>
            <person name="Guy J."/>
            <person name="Iotti M."/>
            <person name="Le Tacon F."/>
            <person name="Lindquist E.A."/>
            <person name="Lipzen A."/>
            <person name="Malagnac F."/>
            <person name="Mello A."/>
            <person name="Molinier V."/>
            <person name="Miyauchi S."/>
            <person name="Poulain J."/>
            <person name="Riccioni C."/>
            <person name="Rubini A."/>
            <person name="Sitrit Y."/>
            <person name="Splivallo R."/>
            <person name="Traeger S."/>
            <person name="Wang M."/>
            <person name="Zifcakova L."/>
            <person name="Wipf D."/>
            <person name="Zambonelli A."/>
            <person name="Paolocci F."/>
            <person name="Nowrousian M."/>
            <person name="Ottonello S."/>
            <person name="Baldrian P."/>
            <person name="Spatafora J.W."/>
            <person name="Henrissat B."/>
            <person name="Nagy L.G."/>
            <person name="Aury J.M."/>
            <person name="Wincker P."/>
            <person name="Grigoriev I.V."/>
            <person name="Bonfante P."/>
            <person name="Martin F.M."/>
        </authorList>
    </citation>
    <scope>NUCLEOTIDE SEQUENCE [LARGE SCALE GENOMIC DNA]</scope>
    <source>
        <strain evidence="4 5">RN42</strain>
    </source>
</reference>
<feature type="chain" id="PRO_5018014254" evidence="2">
    <location>
        <begin position="28"/>
        <end position="512"/>
    </location>
</feature>
<dbReference type="InterPro" id="IPR054539">
    <property type="entry name" value="Beta-prop_PDH"/>
</dbReference>